<proteinExistence type="predicted"/>
<dbReference type="InterPro" id="IPR055372">
    <property type="entry name" value="CBM96"/>
</dbReference>
<protein>
    <recommendedName>
        <fullName evidence="5">Carbohydrate-binding module family 96 domain-containing protein</fullName>
    </recommendedName>
</protein>
<dbReference type="Gene3D" id="2.60.120.970">
    <property type="match status" value="1"/>
</dbReference>
<feature type="domain" description="Carbohydrate-binding module family 96" evidence="5">
    <location>
        <begin position="12"/>
        <end position="171"/>
    </location>
</feature>
<dbReference type="AlphaFoldDB" id="A0A938Y642"/>
<sequence>MPVVTLNRSNSVIQDTYIDQANPAANNSSSYTLVVGKSATANSVKRALIQFDFGLIPNDVIINSATLKLYQNTSGTTPMTIHPITSSWVGASTTWNTPPTFDVSSAVSFSGLGAAGVLSIDVTSLIQRWINGEILNNGFLIKANDETAVNAIEFASCENGVTANRPTLTIDYTIPTTGKKQVEVVGSGAVKTASAASSISPSLPANIQVGDLLVAHIVATSWSTAISVPSGWTKHIEFGDGGLNRRICVASKKVVAGETAPTFTGPSNESYGAIISAFRNVKGVVKTSYKTFASSVTAVYPSDSPVTTTAEKTMFLLLSQFSSTGNATPPLSYNELYDVNASTSVTNSLEASYHYMYSDKDQSIAEMTTSAGSSGYAASALLVLEPIVNNPPTLTLTSPADNQTLSEGNNYPVEGSATDTDSNSTVIIKCQINNGPIRNIGSGVSDGITPIPFSRTLVYRNKRIWDGTTDIVGSDLAENVDHTLKVWAEDDQGGKSPEQTIKFRVLHNKPPLLMVDAFTPVQSGLIPPDLITFSGEVSDPNGNTVTVTGQVNDLNPVTLLQGVTEGSWNFFFPVNLLKEGNNTVTIKATDQFGSFSVKNYNINTAVTKTLLTKGVARYKIIPPLGTAKEILAWLQREIGDLSVEGAASFVDAGQPETYTTLAKTSVDLANGVAEDELIGSVVDPKPNIVFKQTFIRANPESTEGAVQLVGVIE</sequence>
<dbReference type="Proteomes" id="UP000717624">
    <property type="component" value="Unassembled WGS sequence"/>
</dbReference>
<dbReference type="GO" id="GO:0005576">
    <property type="term" value="C:extracellular region"/>
    <property type="evidence" value="ECO:0007669"/>
    <property type="project" value="UniProtKB-SubCell"/>
</dbReference>
<organism evidence="6 7">
    <name type="scientific">Brevibacillus fulvus</name>
    <dbReference type="NCBI Taxonomy" id="1125967"/>
    <lineage>
        <taxon>Bacteria</taxon>
        <taxon>Bacillati</taxon>
        <taxon>Bacillota</taxon>
        <taxon>Bacilli</taxon>
        <taxon>Bacillales</taxon>
        <taxon>Paenibacillaceae</taxon>
        <taxon>Brevibacillus</taxon>
    </lineage>
</organism>
<evidence type="ECO:0000313" key="7">
    <source>
        <dbReference type="Proteomes" id="UP000717624"/>
    </source>
</evidence>
<dbReference type="InterPro" id="IPR013783">
    <property type="entry name" value="Ig-like_fold"/>
</dbReference>
<comment type="caution">
    <text evidence="6">The sequence shown here is derived from an EMBL/GenBank/DDBJ whole genome shotgun (WGS) entry which is preliminary data.</text>
</comment>
<gene>
    <name evidence="6" type="ORF">JOD01_003904</name>
</gene>
<dbReference type="RefSeq" id="WP_204520043.1">
    <property type="nucleotide sequence ID" value="NZ_JAFBEB010000022.1"/>
</dbReference>
<keyword evidence="2" id="KW-0964">Secreted</keyword>
<feature type="region of interest" description="Disordered" evidence="4">
    <location>
        <begin position="395"/>
        <end position="418"/>
    </location>
</feature>
<dbReference type="EMBL" id="JAFBEB010000022">
    <property type="protein sequence ID" value="MBM7592242.1"/>
    <property type="molecule type" value="Genomic_DNA"/>
</dbReference>
<accession>A0A938Y642</accession>
<keyword evidence="3" id="KW-0732">Signal</keyword>
<reference evidence="6" key="1">
    <citation type="submission" date="2021-01" db="EMBL/GenBank/DDBJ databases">
        <title>Genomic Encyclopedia of Type Strains, Phase IV (KMG-IV): sequencing the most valuable type-strain genomes for metagenomic binning, comparative biology and taxonomic classification.</title>
        <authorList>
            <person name="Goeker M."/>
        </authorList>
    </citation>
    <scope>NUCLEOTIDE SEQUENCE</scope>
    <source>
        <strain evidence="6">DSM 25523</strain>
    </source>
</reference>
<evidence type="ECO:0000256" key="1">
    <source>
        <dbReference type="ARBA" id="ARBA00004613"/>
    </source>
</evidence>
<evidence type="ECO:0000256" key="2">
    <source>
        <dbReference type="ARBA" id="ARBA00022525"/>
    </source>
</evidence>
<feature type="compositionally biased region" description="Polar residues" evidence="4">
    <location>
        <begin position="395"/>
        <end position="409"/>
    </location>
</feature>
<dbReference type="NCBIfam" id="NF033679">
    <property type="entry name" value="DNRLRE_dom"/>
    <property type="match status" value="1"/>
</dbReference>
<comment type="subcellular location">
    <subcellularLocation>
        <location evidence="1">Secreted</location>
    </subcellularLocation>
</comment>
<dbReference type="Pfam" id="PF24517">
    <property type="entry name" value="CBM96"/>
    <property type="match status" value="1"/>
</dbReference>
<evidence type="ECO:0000313" key="6">
    <source>
        <dbReference type="EMBL" id="MBM7592242.1"/>
    </source>
</evidence>
<evidence type="ECO:0000256" key="4">
    <source>
        <dbReference type="SAM" id="MobiDB-lite"/>
    </source>
</evidence>
<name>A0A938Y642_9BACL</name>
<evidence type="ECO:0000256" key="3">
    <source>
        <dbReference type="ARBA" id="ARBA00022729"/>
    </source>
</evidence>
<dbReference type="Gene3D" id="2.60.40.10">
    <property type="entry name" value="Immunoglobulins"/>
    <property type="match status" value="2"/>
</dbReference>
<evidence type="ECO:0000259" key="5">
    <source>
        <dbReference type="Pfam" id="PF24517"/>
    </source>
</evidence>
<keyword evidence="7" id="KW-1185">Reference proteome</keyword>